<keyword evidence="4" id="KW-1185">Reference proteome</keyword>
<evidence type="ECO:0000256" key="1">
    <source>
        <dbReference type="SAM" id="MobiDB-lite"/>
    </source>
</evidence>
<sequence length="303" mass="31404">MKWFFAIVLVLNLLVFGYGNLKARVPVDLHAQEVNAKQVKLLPANWTPPVASAAVAEASAPTSGTALPVGLDAATVAAAKPAAPAPVTKLADAKPAETKPVDSKLADSKPVAAHPKVETKPIAPQSTVPQPVAAAPAPAPAPTKVANRCYSWGALNETLYARVKGGLPGLKLSAAQWRAESQQAPSKNSKYWVFYPAQATAAESHTLAAELKGKGFDNYPVNDGEFKGTLSLGLFANESGADTLLAKLKAAGFTNAKVQPRGKGATQTVLHFKDLDGAQSERLVALQHRLTPGIAVQGGACAG</sequence>
<dbReference type="Proteomes" id="UP001168540">
    <property type="component" value="Unassembled WGS sequence"/>
</dbReference>
<dbReference type="RefSeq" id="WP_289832160.1">
    <property type="nucleotide sequence ID" value="NZ_JAUEDK010000072.1"/>
</dbReference>
<proteinExistence type="predicted"/>
<feature type="compositionally biased region" description="Low complexity" evidence="1">
    <location>
        <begin position="123"/>
        <end position="136"/>
    </location>
</feature>
<evidence type="ECO:0000313" key="4">
    <source>
        <dbReference type="Proteomes" id="UP001168540"/>
    </source>
</evidence>
<dbReference type="EMBL" id="JAUEDK010000072">
    <property type="protein sequence ID" value="MDN0077527.1"/>
    <property type="molecule type" value="Genomic_DNA"/>
</dbReference>
<gene>
    <name evidence="3" type="ORF">QU481_22140</name>
</gene>
<comment type="caution">
    <text evidence="3">The sequence shown here is derived from an EMBL/GenBank/DDBJ whole genome shotgun (WGS) entry which is preliminary data.</text>
</comment>
<feature type="region of interest" description="Disordered" evidence="1">
    <location>
        <begin position="89"/>
        <end position="141"/>
    </location>
</feature>
<evidence type="ECO:0000313" key="3">
    <source>
        <dbReference type="EMBL" id="MDN0077527.1"/>
    </source>
</evidence>
<feature type="domain" description="SPOR" evidence="2">
    <location>
        <begin position="188"/>
        <end position="253"/>
    </location>
</feature>
<dbReference type="InterPro" id="IPR036680">
    <property type="entry name" value="SPOR-like_sf"/>
</dbReference>
<accession>A0ABT7XUS6</accession>
<organism evidence="3 4">
    <name type="scientific">Crenobacter oryzisoli</name>
    <dbReference type="NCBI Taxonomy" id="3056844"/>
    <lineage>
        <taxon>Bacteria</taxon>
        <taxon>Pseudomonadati</taxon>
        <taxon>Pseudomonadota</taxon>
        <taxon>Betaproteobacteria</taxon>
        <taxon>Neisseriales</taxon>
        <taxon>Neisseriaceae</taxon>
        <taxon>Crenobacter</taxon>
    </lineage>
</organism>
<dbReference type="Pfam" id="PF05036">
    <property type="entry name" value="SPOR"/>
    <property type="match status" value="1"/>
</dbReference>
<name>A0ABT7XUS6_9NEIS</name>
<protein>
    <submittedName>
        <fullName evidence="3">SPOR domain-containing protein</fullName>
    </submittedName>
</protein>
<dbReference type="SUPFAM" id="SSF110997">
    <property type="entry name" value="Sporulation related repeat"/>
    <property type="match status" value="1"/>
</dbReference>
<dbReference type="Gene3D" id="3.30.70.1070">
    <property type="entry name" value="Sporulation related repeat"/>
    <property type="match status" value="1"/>
</dbReference>
<feature type="compositionally biased region" description="Basic and acidic residues" evidence="1">
    <location>
        <begin position="91"/>
        <end position="107"/>
    </location>
</feature>
<reference evidence="3" key="1">
    <citation type="submission" date="2023-06" db="EMBL/GenBank/DDBJ databases">
        <authorList>
            <person name="Zhang S."/>
        </authorList>
    </citation>
    <scope>NUCLEOTIDE SEQUENCE</scope>
    <source>
        <strain evidence="3">SG2303</strain>
    </source>
</reference>
<evidence type="ECO:0000259" key="2">
    <source>
        <dbReference type="Pfam" id="PF05036"/>
    </source>
</evidence>
<dbReference type="InterPro" id="IPR007730">
    <property type="entry name" value="SPOR-like_dom"/>
</dbReference>